<feature type="domain" description="FAF" evidence="3">
    <location>
        <begin position="161"/>
        <end position="213"/>
    </location>
</feature>
<accession>A0A7J6DMM9</accession>
<dbReference type="AlphaFoldDB" id="A0A7J6DMM9"/>
<dbReference type="PANTHER" id="PTHR33155">
    <property type="entry name" value="FANTASTIC FOUR-LIKE PROTEIN (DUF3049)"/>
    <property type="match status" value="1"/>
</dbReference>
<evidence type="ECO:0000259" key="3">
    <source>
        <dbReference type="Pfam" id="PF11250"/>
    </source>
</evidence>
<evidence type="ECO:0000313" key="6">
    <source>
        <dbReference type="EMBL" id="KAF4370132.1"/>
    </source>
</evidence>
<comment type="similarity">
    <text evidence="1">Belongs to the fantastic four family.</text>
</comment>
<dbReference type="PANTHER" id="PTHR33155:SF8">
    <property type="entry name" value="PROTEIN FANTASTIC FOUR 1"/>
    <property type="match status" value="1"/>
</dbReference>
<evidence type="ECO:0000313" key="5">
    <source>
        <dbReference type="EMBL" id="KAF4352195.1"/>
    </source>
</evidence>
<dbReference type="Proteomes" id="UP000583929">
    <property type="component" value="Unassembled WGS sequence"/>
</dbReference>
<evidence type="ECO:0000313" key="8">
    <source>
        <dbReference type="Proteomes" id="UP000583929"/>
    </source>
</evidence>
<comment type="caution">
    <text evidence="4">The sequence shown here is derived from an EMBL/GenBank/DDBJ whole genome shotgun (WGS) entry which is preliminary data.</text>
</comment>
<feature type="compositionally biased region" description="Basic and acidic residues" evidence="2">
    <location>
        <begin position="48"/>
        <end position="57"/>
    </location>
</feature>
<protein>
    <recommendedName>
        <fullName evidence="3">FAF domain-containing protein</fullName>
    </recommendedName>
</protein>
<dbReference type="Proteomes" id="UP000525078">
    <property type="component" value="Unassembled WGS sequence"/>
</dbReference>
<dbReference type="OrthoDB" id="1916983at2759"/>
<feature type="compositionally biased region" description="Polar residues" evidence="2">
    <location>
        <begin position="156"/>
        <end position="175"/>
    </location>
</feature>
<dbReference type="InterPro" id="IPR046431">
    <property type="entry name" value="FAF_dom"/>
</dbReference>
<feature type="region of interest" description="Disordered" evidence="2">
    <location>
        <begin position="110"/>
        <end position="178"/>
    </location>
</feature>
<feature type="region of interest" description="Disordered" evidence="2">
    <location>
        <begin position="210"/>
        <end position="279"/>
    </location>
</feature>
<evidence type="ECO:0000256" key="1">
    <source>
        <dbReference type="ARBA" id="ARBA00008690"/>
    </source>
</evidence>
<sequence>MSTSICQGLQSCLEPASAEPKVLRLKLALPKPILAPSSPPKPNNSESTYHKQTDGNDNKNVGASGWNFLQALSNNNTKNDTKTDEKVYVHPMVKRSSAMLNAKSLQMCTEGLGSETGSDSGDSSGDEMSLLSSSPLSSAKTKKSGATQAAKRYCNRSCSSSFPPPLTSVSGSSGLQVRPHREDGRLVLRAVIVPSVRSFFHAERTDGRLTLRLMSSSEPVEEEKEEDEEEEEEGEEEEGEEEGEKGIDELEIETEIEEEEKNIDEDSKTADDDDDECFWSGEMDDHDNCDDEMVNEKLCRPISSRCKEDGRGKRVLMNWEPFLVAS</sequence>
<dbReference type="InterPro" id="IPR021410">
    <property type="entry name" value="FAF"/>
</dbReference>
<organism evidence="4 8">
    <name type="scientific">Cannabis sativa</name>
    <name type="common">Hemp</name>
    <name type="synonym">Marijuana</name>
    <dbReference type="NCBI Taxonomy" id="3483"/>
    <lineage>
        <taxon>Eukaryota</taxon>
        <taxon>Viridiplantae</taxon>
        <taxon>Streptophyta</taxon>
        <taxon>Embryophyta</taxon>
        <taxon>Tracheophyta</taxon>
        <taxon>Spermatophyta</taxon>
        <taxon>Magnoliopsida</taxon>
        <taxon>eudicotyledons</taxon>
        <taxon>Gunneridae</taxon>
        <taxon>Pentapetalae</taxon>
        <taxon>rosids</taxon>
        <taxon>fabids</taxon>
        <taxon>Rosales</taxon>
        <taxon>Cannabaceae</taxon>
        <taxon>Cannabis</taxon>
    </lineage>
</organism>
<dbReference type="EMBL" id="JAATIP010000119">
    <property type="protein sequence ID" value="KAF4370132.1"/>
    <property type="molecule type" value="Genomic_DNA"/>
</dbReference>
<feature type="region of interest" description="Disordered" evidence="2">
    <location>
        <begin position="32"/>
        <end position="64"/>
    </location>
</feature>
<evidence type="ECO:0000313" key="4">
    <source>
        <dbReference type="EMBL" id="KAF4347361.1"/>
    </source>
</evidence>
<dbReference type="EMBL" id="JAATIQ010000533">
    <property type="protein sequence ID" value="KAF4352195.1"/>
    <property type="molecule type" value="Genomic_DNA"/>
</dbReference>
<dbReference type="Pfam" id="PF11250">
    <property type="entry name" value="FAF"/>
    <property type="match status" value="1"/>
</dbReference>
<feature type="compositionally biased region" description="Acidic residues" evidence="2">
    <location>
        <begin position="219"/>
        <end position="263"/>
    </location>
</feature>
<feature type="compositionally biased region" description="Low complexity" evidence="2">
    <location>
        <begin position="110"/>
        <end position="139"/>
    </location>
</feature>
<evidence type="ECO:0000313" key="7">
    <source>
        <dbReference type="Proteomes" id="UP000525078"/>
    </source>
</evidence>
<proteinExistence type="inferred from homology"/>
<reference evidence="7 8" key="1">
    <citation type="journal article" date="2020" name="bioRxiv">
        <title>Sequence and annotation of 42 cannabis genomes reveals extensive copy number variation in cannabinoid synthesis and pathogen resistance genes.</title>
        <authorList>
            <person name="Mckernan K.J."/>
            <person name="Helbert Y."/>
            <person name="Kane L.T."/>
            <person name="Ebling H."/>
            <person name="Zhang L."/>
            <person name="Liu B."/>
            <person name="Eaton Z."/>
            <person name="Mclaughlin S."/>
            <person name="Kingan S."/>
            <person name="Baybayan P."/>
            <person name="Concepcion G."/>
            <person name="Jordan M."/>
            <person name="Riva A."/>
            <person name="Barbazuk W."/>
            <person name="Harkins T."/>
        </authorList>
    </citation>
    <scope>NUCLEOTIDE SEQUENCE [LARGE SCALE GENOMIC DNA]</scope>
    <source>
        <strain evidence="7 8">cv. Jamaican Lion 4</strain>
        <strain evidence="4">Father</strain>
        <strain evidence="6">Mother</strain>
        <tissue evidence="4">Leaf</tissue>
    </source>
</reference>
<keyword evidence="8" id="KW-1185">Reference proteome</keyword>
<dbReference type="EMBL" id="JAATIQ010000814">
    <property type="protein sequence ID" value="KAF4347361.1"/>
    <property type="molecule type" value="Genomic_DNA"/>
</dbReference>
<gene>
    <name evidence="6" type="ORF">F8388_007273</name>
    <name evidence="5" type="ORF">G4B88_019331</name>
    <name evidence="4" type="ORF">G4B88_029587</name>
</gene>
<evidence type="ECO:0000256" key="2">
    <source>
        <dbReference type="SAM" id="MobiDB-lite"/>
    </source>
</evidence>
<name>A0A7J6DMM9_CANSA</name>